<evidence type="ECO:0008006" key="3">
    <source>
        <dbReference type="Google" id="ProtNLM"/>
    </source>
</evidence>
<name>A0ABD1Z1Z0_9MARC</name>
<protein>
    <recommendedName>
        <fullName evidence="3">Secreted protein</fullName>
    </recommendedName>
</protein>
<evidence type="ECO:0000313" key="2">
    <source>
        <dbReference type="Proteomes" id="UP001605036"/>
    </source>
</evidence>
<dbReference type="EMBL" id="JBHFFA010000002">
    <property type="protein sequence ID" value="KAL2641803.1"/>
    <property type="molecule type" value="Genomic_DNA"/>
</dbReference>
<reference evidence="1 2" key="1">
    <citation type="submission" date="2024-09" db="EMBL/GenBank/DDBJ databases">
        <title>Chromosome-scale assembly of Riccia fluitans.</title>
        <authorList>
            <person name="Paukszto L."/>
            <person name="Sawicki J."/>
            <person name="Karawczyk K."/>
            <person name="Piernik-Szablinska J."/>
            <person name="Szczecinska M."/>
            <person name="Mazdziarz M."/>
        </authorList>
    </citation>
    <scope>NUCLEOTIDE SEQUENCE [LARGE SCALE GENOMIC DNA]</scope>
    <source>
        <strain evidence="1">Rf_01</strain>
        <tissue evidence="1">Aerial parts of the thallus</tissue>
    </source>
</reference>
<proteinExistence type="predicted"/>
<accession>A0ABD1Z1Z0</accession>
<keyword evidence="2" id="KW-1185">Reference proteome</keyword>
<sequence length="74" mass="8604">MQLALFEAALCHRITSSFLTCNTRMSLVPWFCPVKHPRQSERKLCSRFVVNLLSFTSVLRSKSPVKRRGESWFS</sequence>
<gene>
    <name evidence="1" type="ORF">R1flu_009390</name>
</gene>
<dbReference type="AlphaFoldDB" id="A0ABD1Z1Z0"/>
<evidence type="ECO:0000313" key="1">
    <source>
        <dbReference type="EMBL" id="KAL2641803.1"/>
    </source>
</evidence>
<dbReference type="Proteomes" id="UP001605036">
    <property type="component" value="Unassembled WGS sequence"/>
</dbReference>
<comment type="caution">
    <text evidence="1">The sequence shown here is derived from an EMBL/GenBank/DDBJ whole genome shotgun (WGS) entry which is preliminary data.</text>
</comment>
<organism evidence="1 2">
    <name type="scientific">Riccia fluitans</name>
    <dbReference type="NCBI Taxonomy" id="41844"/>
    <lineage>
        <taxon>Eukaryota</taxon>
        <taxon>Viridiplantae</taxon>
        <taxon>Streptophyta</taxon>
        <taxon>Embryophyta</taxon>
        <taxon>Marchantiophyta</taxon>
        <taxon>Marchantiopsida</taxon>
        <taxon>Marchantiidae</taxon>
        <taxon>Marchantiales</taxon>
        <taxon>Ricciaceae</taxon>
        <taxon>Riccia</taxon>
    </lineage>
</organism>